<dbReference type="AlphaFoldDB" id="A0A7W7Q415"/>
<evidence type="ECO:0000313" key="3">
    <source>
        <dbReference type="Proteomes" id="UP000520767"/>
    </source>
</evidence>
<reference evidence="2 3" key="1">
    <citation type="submission" date="2020-08" db="EMBL/GenBank/DDBJ databases">
        <title>Genomic Encyclopedia of Type Strains, Phase III (KMG-III): the genomes of soil and plant-associated and newly described type strains.</title>
        <authorList>
            <person name="Whitman W."/>
        </authorList>
    </citation>
    <scope>NUCLEOTIDE SEQUENCE [LARGE SCALE GENOMIC DNA]</scope>
    <source>
        <strain evidence="2 3">CECT 8960</strain>
    </source>
</reference>
<dbReference type="EMBL" id="JACHJQ010000003">
    <property type="protein sequence ID" value="MBB4906473.1"/>
    <property type="molecule type" value="Genomic_DNA"/>
</dbReference>
<comment type="caution">
    <text evidence="2">The sequence shown here is derived from an EMBL/GenBank/DDBJ whole genome shotgun (WGS) entry which is preliminary data.</text>
</comment>
<protein>
    <submittedName>
        <fullName evidence="2">Post-segregation antitoxin (Ccd killing protein)</fullName>
    </submittedName>
</protein>
<accession>A0A7W7Q415</accession>
<organism evidence="2 3">
    <name type="scientific">Actinophytocola algeriensis</name>
    <dbReference type="NCBI Taxonomy" id="1768010"/>
    <lineage>
        <taxon>Bacteria</taxon>
        <taxon>Bacillati</taxon>
        <taxon>Actinomycetota</taxon>
        <taxon>Actinomycetes</taxon>
        <taxon>Pseudonocardiales</taxon>
        <taxon>Pseudonocardiaceae</taxon>
    </lineage>
</organism>
<keyword evidence="3" id="KW-1185">Reference proteome</keyword>
<feature type="region of interest" description="Disordered" evidence="1">
    <location>
        <begin position="1"/>
        <end position="35"/>
    </location>
</feature>
<evidence type="ECO:0000313" key="2">
    <source>
        <dbReference type="EMBL" id="MBB4906473.1"/>
    </source>
</evidence>
<sequence length="35" mass="3677">MTVSEWSEGAGTAWTEERAQARGTSAEHAAREGGV</sequence>
<proteinExistence type="predicted"/>
<gene>
    <name evidence="2" type="ORF">FHR82_002693</name>
</gene>
<dbReference type="Proteomes" id="UP000520767">
    <property type="component" value="Unassembled WGS sequence"/>
</dbReference>
<evidence type="ECO:0000256" key="1">
    <source>
        <dbReference type="SAM" id="MobiDB-lite"/>
    </source>
</evidence>
<name>A0A7W7Q415_9PSEU</name>